<dbReference type="InterPro" id="IPR050796">
    <property type="entry name" value="SCF_F-box_component"/>
</dbReference>
<dbReference type="CDD" id="cd22157">
    <property type="entry name" value="F-box_AtFBW1-like"/>
    <property type="match status" value="1"/>
</dbReference>
<feature type="domain" description="F-box" evidence="1">
    <location>
        <begin position="1"/>
        <end position="46"/>
    </location>
</feature>
<protein>
    <submittedName>
        <fullName evidence="2">OLC1v1024009C1</fullName>
    </submittedName>
</protein>
<dbReference type="SUPFAM" id="SSF81383">
    <property type="entry name" value="F-box domain"/>
    <property type="match status" value="1"/>
</dbReference>
<accession>A0AAV1C228</accession>
<dbReference type="PROSITE" id="PS50181">
    <property type="entry name" value="FBOX"/>
    <property type="match status" value="1"/>
</dbReference>
<name>A0AAV1C228_OLDCO</name>
<dbReference type="InterPro" id="IPR001810">
    <property type="entry name" value="F-box_dom"/>
</dbReference>
<reference evidence="2" key="1">
    <citation type="submission" date="2023-03" db="EMBL/GenBank/DDBJ databases">
        <authorList>
            <person name="Julca I."/>
        </authorList>
    </citation>
    <scope>NUCLEOTIDE SEQUENCE</scope>
</reference>
<dbReference type="PANTHER" id="PTHR31672:SF13">
    <property type="entry name" value="F-BOX PROTEIN CPR30-LIKE"/>
    <property type="match status" value="1"/>
</dbReference>
<proteinExistence type="predicted"/>
<evidence type="ECO:0000259" key="1">
    <source>
        <dbReference type="PROSITE" id="PS50181"/>
    </source>
</evidence>
<sequence length="196" mass="22203">MSDYFPEEVVIEILSRVPAKSLVRFLLVSKTWYSLINSPDFIATHLNNVRLGKTPNSSSLSLVRQSNLFSLKEHYVLYSDGGEEGGVHGRRNLIYFGRIYFPVKSEDEIFRMVGICDGLVYISDRSNREENYLWNPSVRKYVKLPPPTNPPPNFSTASGFGADSHGDYKVVRVVYCEGYDGEGFCLTLPPEVEVYS</sequence>
<gene>
    <name evidence="2" type="ORF">OLC1_LOCUS1781</name>
</gene>
<dbReference type="Gene3D" id="1.20.1280.50">
    <property type="match status" value="1"/>
</dbReference>
<keyword evidence="3" id="KW-1185">Reference proteome</keyword>
<evidence type="ECO:0000313" key="2">
    <source>
        <dbReference type="EMBL" id="CAI9089437.1"/>
    </source>
</evidence>
<dbReference type="SMART" id="SM00256">
    <property type="entry name" value="FBOX"/>
    <property type="match status" value="1"/>
</dbReference>
<organism evidence="2 3">
    <name type="scientific">Oldenlandia corymbosa var. corymbosa</name>
    <dbReference type="NCBI Taxonomy" id="529605"/>
    <lineage>
        <taxon>Eukaryota</taxon>
        <taxon>Viridiplantae</taxon>
        <taxon>Streptophyta</taxon>
        <taxon>Embryophyta</taxon>
        <taxon>Tracheophyta</taxon>
        <taxon>Spermatophyta</taxon>
        <taxon>Magnoliopsida</taxon>
        <taxon>eudicotyledons</taxon>
        <taxon>Gunneridae</taxon>
        <taxon>Pentapetalae</taxon>
        <taxon>asterids</taxon>
        <taxon>lamiids</taxon>
        <taxon>Gentianales</taxon>
        <taxon>Rubiaceae</taxon>
        <taxon>Rubioideae</taxon>
        <taxon>Spermacoceae</taxon>
        <taxon>Hedyotis-Oldenlandia complex</taxon>
        <taxon>Oldenlandia</taxon>
    </lineage>
</organism>
<dbReference type="InterPro" id="IPR036047">
    <property type="entry name" value="F-box-like_dom_sf"/>
</dbReference>
<dbReference type="AlphaFoldDB" id="A0AAV1C228"/>
<dbReference type="EMBL" id="OX459118">
    <property type="protein sequence ID" value="CAI9089437.1"/>
    <property type="molecule type" value="Genomic_DNA"/>
</dbReference>
<dbReference type="Proteomes" id="UP001161247">
    <property type="component" value="Chromosome 1"/>
</dbReference>
<evidence type="ECO:0000313" key="3">
    <source>
        <dbReference type="Proteomes" id="UP001161247"/>
    </source>
</evidence>
<dbReference type="PANTHER" id="PTHR31672">
    <property type="entry name" value="BNACNNG10540D PROTEIN"/>
    <property type="match status" value="1"/>
</dbReference>
<dbReference type="Pfam" id="PF00646">
    <property type="entry name" value="F-box"/>
    <property type="match status" value="1"/>
</dbReference>